<dbReference type="Gene3D" id="3.40.50.720">
    <property type="entry name" value="NAD(P)-binding Rossmann-like Domain"/>
    <property type="match status" value="1"/>
</dbReference>
<dbReference type="OrthoDB" id="1933717at2759"/>
<evidence type="ECO:0000256" key="2">
    <source>
        <dbReference type="ARBA" id="ARBA00023002"/>
    </source>
</evidence>
<dbReference type="SUPFAM" id="SSF51735">
    <property type="entry name" value="NAD(P)-binding Rossmann-fold domains"/>
    <property type="match status" value="1"/>
</dbReference>
<sequence>MKTSARNIDGTVPKSCVIRMHRWIGRVAMVTGAANGVGAATVKLLVESGMKVAAVNCTTDFEKCEALATDLNKSKSERCLLPVECDVSKEDQVMQMFKKIKSEFGRLDVCVNSAGVGPPKGQLIEGSTEAWNQILDVNILGLSLCTREAIKLMQERGNEEGHVIHIGSYSGHRIPGMHVMHMYSGSKHAVRALTEGLRRELRSLNSNIRISSISPGAIDTPFGKGAIPDLGTRAALSAEDVAYQVLHCLQQPQHVQIQDIVILPTYQPG</sequence>
<dbReference type="FunFam" id="3.40.50.720:FF:000047">
    <property type="entry name" value="NADP-dependent L-serine/L-allo-threonine dehydrogenase"/>
    <property type="match status" value="1"/>
</dbReference>
<keyword evidence="5" id="KW-1185">Reference proteome</keyword>
<comment type="similarity">
    <text evidence="1 3">Belongs to the short-chain dehydrogenases/reductases (SDR) family.</text>
</comment>
<evidence type="ECO:0000313" key="4">
    <source>
        <dbReference type="EMBL" id="KAJ8044096.1"/>
    </source>
</evidence>
<dbReference type="EMBL" id="JAIZAY010000004">
    <property type="protein sequence ID" value="KAJ8044096.1"/>
    <property type="molecule type" value="Genomic_DNA"/>
</dbReference>
<dbReference type="PANTHER" id="PTHR43115">
    <property type="entry name" value="DEHYDROGENASE/REDUCTASE SDR FAMILY MEMBER 11"/>
    <property type="match status" value="1"/>
</dbReference>
<dbReference type="PRINTS" id="PR00080">
    <property type="entry name" value="SDRFAMILY"/>
</dbReference>
<dbReference type="InterPro" id="IPR036291">
    <property type="entry name" value="NAD(P)-bd_dom_sf"/>
</dbReference>
<dbReference type="PROSITE" id="PS00061">
    <property type="entry name" value="ADH_SHORT"/>
    <property type="match status" value="1"/>
</dbReference>
<protein>
    <submittedName>
        <fullName evidence="4">Dehydrogenase/reductase SDR family member 11</fullName>
    </submittedName>
</protein>
<dbReference type="AlphaFoldDB" id="A0A9Q1CEY2"/>
<evidence type="ECO:0000313" key="5">
    <source>
        <dbReference type="Proteomes" id="UP001152320"/>
    </source>
</evidence>
<comment type="caution">
    <text evidence="4">The sequence shown here is derived from an EMBL/GenBank/DDBJ whole genome shotgun (WGS) entry which is preliminary data.</text>
</comment>
<gene>
    <name evidence="4" type="ORF">HOLleu_11466</name>
</gene>
<proteinExistence type="inferred from homology"/>
<dbReference type="GO" id="GO:0016616">
    <property type="term" value="F:oxidoreductase activity, acting on the CH-OH group of donors, NAD or NADP as acceptor"/>
    <property type="evidence" value="ECO:0007669"/>
    <property type="project" value="UniProtKB-ARBA"/>
</dbReference>
<dbReference type="InterPro" id="IPR020904">
    <property type="entry name" value="Sc_DH/Rdtase_CS"/>
</dbReference>
<evidence type="ECO:0000256" key="3">
    <source>
        <dbReference type="RuleBase" id="RU000363"/>
    </source>
</evidence>
<name>A0A9Q1CEY2_HOLLE</name>
<reference evidence="4" key="1">
    <citation type="submission" date="2021-10" db="EMBL/GenBank/DDBJ databases">
        <title>Tropical sea cucumber genome reveals ecological adaptation and Cuvierian tubules defense mechanism.</title>
        <authorList>
            <person name="Chen T."/>
        </authorList>
    </citation>
    <scope>NUCLEOTIDE SEQUENCE</scope>
    <source>
        <strain evidence="4">Nanhai2018</strain>
        <tissue evidence="4">Muscle</tissue>
    </source>
</reference>
<dbReference type="PANTHER" id="PTHR43115:SF4">
    <property type="entry name" value="DEHYDROGENASE_REDUCTASE SDR FAMILY MEMBER 11"/>
    <property type="match status" value="1"/>
</dbReference>
<dbReference type="PRINTS" id="PR00081">
    <property type="entry name" value="GDHRDH"/>
</dbReference>
<organism evidence="4 5">
    <name type="scientific">Holothuria leucospilota</name>
    <name type="common">Black long sea cucumber</name>
    <name type="synonym">Mertensiothuria leucospilota</name>
    <dbReference type="NCBI Taxonomy" id="206669"/>
    <lineage>
        <taxon>Eukaryota</taxon>
        <taxon>Metazoa</taxon>
        <taxon>Echinodermata</taxon>
        <taxon>Eleutherozoa</taxon>
        <taxon>Echinozoa</taxon>
        <taxon>Holothuroidea</taxon>
        <taxon>Aspidochirotacea</taxon>
        <taxon>Aspidochirotida</taxon>
        <taxon>Holothuriidae</taxon>
        <taxon>Holothuria</taxon>
    </lineage>
</organism>
<keyword evidence="2" id="KW-0560">Oxidoreductase</keyword>
<evidence type="ECO:0000256" key="1">
    <source>
        <dbReference type="ARBA" id="ARBA00006484"/>
    </source>
</evidence>
<accession>A0A9Q1CEY2</accession>
<dbReference type="Pfam" id="PF00106">
    <property type="entry name" value="adh_short"/>
    <property type="match status" value="1"/>
</dbReference>
<dbReference type="Proteomes" id="UP001152320">
    <property type="component" value="Chromosome 4"/>
</dbReference>
<dbReference type="InterPro" id="IPR002347">
    <property type="entry name" value="SDR_fam"/>
</dbReference>